<evidence type="ECO:0000313" key="1">
    <source>
        <dbReference type="EMBL" id="TQK76443.1"/>
    </source>
</evidence>
<dbReference type="AlphaFoldDB" id="A0A542SPA0"/>
<proteinExistence type="predicted"/>
<organism evidence="1 2">
    <name type="scientific">Rarobacter incanus</name>
    <dbReference type="NCBI Taxonomy" id="153494"/>
    <lineage>
        <taxon>Bacteria</taxon>
        <taxon>Bacillati</taxon>
        <taxon>Actinomycetota</taxon>
        <taxon>Actinomycetes</taxon>
        <taxon>Micrococcales</taxon>
        <taxon>Rarobacteraceae</taxon>
        <taxon>Rarobacter</taxon>
    </lineage>
</organism>
<name>A0A542SPA0_9MICO</name>
<protein>
    <submittedName>
        <fullName evidence="1">Putative nucleic acid-binding protein</fullName>
    </submittedName>
</protein>
<dbReference type="RefSeq" id="WP_142111717.1">
    <property type="nucleotide sequence ID" value="NZ_BAAATB010000002.1"/>
</dbReference>
<keyword evidence="2" id="KW-1185">Reference proteome</keyword>
<gene>
    <name evidence="1" type="ORF">FB389_1115</name>
</gene>
<evidence type="ECO:0000313" key="2">
    <source>
        <dbReference type="Proteomes" id="UP000316181"/>
    </source>
</evidence>
<comment type="caution">
    <text evidence="1">The sequence shown here is derived from an EMBL/GenBank/DDBJ whole genome shotgun (WGS) entry which is preliminary data.</text>
</comment>
<dbReference type="EMBL" id="VFNV01000001">
    <property type="protein sequence ID" value="TQK76443.1"/>
    <property type="molecule type" value="Genomic_DNA"/>
</dbReference>
<sequence>MPGLTKVLPDANTLFSRTLRDWIFLVRLEASSSMYTLHSTEDILTEFIHAYRKAYPAASGETIRGQRARIVTTIDSMIEQYSVDGSYTGNDVHDQHVHAAACAGNVDIVISSDIDLLSTNDDQDAYEVQHPDTFLCLVADSSPRLVKNVAIKQLMYWETHGGERMVPSLQSAGCPKFAEKVADLMGSELKKPFGTHLKHVLALPRD</sequence>
<dbReference type="OrthoDB" id="211933at2"/>
<accession>A0A542SPA0</accession>
<dbReference type="Proteomes" id="UP000316181">
    <property type="component" value="Unassembled WGS sequence"/>
</dbReference>
<reference evidence="1 2" key="1">
    <citation type="submission" date="2019-06" db="EMBL/GenBank/DDBJ databases">
        <title>Sequencing the genomes of 1000 actinobacteria strains.</title>
        <authorList>
            <person name="Klenk H.-P."/>
        </authorList>
    </citation>
    <scope>NUCLEOTIDE SEQUENCE [LARGE SCALE GENOMIC DNA]</scope>
    <source>
        <strain evidence="1 2">DSM 10596</strain>
    </source>
</reference>